<name>A0ABX9Q562_9BACT</name>
<keyword evidence="3 6" id="KW-1133">Transmembrane helix</keyword>
<dbReference type="RefSeq" id="WP_120586009.1">
    <property type="nucleotide sequence ID" value="NZ_RAWI01000544.1"/>
</dbReference>
<dbReference type="EMBL" id="RAWI01000544">
    <property type="protein sequence ID" value="RKH91873.1"/>
    <property type="molecule type" value="Genomic_DNA"/>
</dbReference>
<feature type="region of interest" description="Disordered" evidence="5">
    <location>
        <begin position="253"/>
        <end position="276"/>
    </location>
</feature>
<dbReference type="InterPro" id="IPR006694">
    <property type="entry name" value="Fatty_acid_hydroxylase"/>
</dbReference>
<evidence type="ECO:0000256" key="2">
    <source>
        <dbReference type="ARBA" id="ARBA00022692"/>
    </source>
</evidence>
<keyword evidence="2 6" id="KW-0812">Transmembrane</keyword>
<evidence type="ECO:0000256" key="6">
    <source>
        <dbReference type="SAM" id="Phobius"/>
    </source>
</evidence>
<comment type="caution">
    <text evidence="8">The sequence shown here is derived from an EMBL/GenBank/DDBJ whole genome shotgun (WGS) entry which is preliminary data.</text>
</comment>
<evidence type="ECO:0000256" key="4">
    <source>
        <dbReference type="ARBA" id="ARBA00023136"/>
    </source>
</evidence>
<evidence type="ECO:0000256" key="5">
    <source>
        <dbReference type="SAM" id="MobiDB-lite"/>
    </source>
</evidence>
<feature type="transmembrane region" description="Helical" evidence="6">
    <location>
        <begin position="53"/>
        <end position="77"/>
    </location>
</feature>
<dbReference type="Pfam" id="PF04116">
    <property type="entry name" value="FA_hydroxylase"/>
    <property type="match status" value="1"/>
</dbReference>
<feature type="transmembrane region" description="Helical" evidence="6">
    <location>
        <begin position="6"/>
        <end position="33"/>
    </location>
</feature>
<evidence type="ECO:0000259" key="7">
    <source>
        <dbReference type="Pfam" id="PF04116"/>
    </source>
</evidence>
<sequence length="276" mass="30915">MPLNPSLLVLALTVLIISGLVKLLTVVLGWLAWRTRAAERLRVYRRELADGQLRSEAWAALGVVLADAAIIAGFLYWTGPRHAPFSLPAALWTYAWMFVGYEVWFYATHRLMHLPRFYRFHAQHHVAKVTEPLTALSFSVLERGVLMGGGLCLHYAALHLMPGTQAGIIAYMLTNYALNAVGHGNTEWLPKRFVTSWVGRIFFTPTFHALHHARYQGHYGLYTVLLDRWFGTTFEDYPQVHARARDGEGLTRMGERLPMAPSPAAPAAVPGAPQTL</sequence>
<feature type="compositionally biased region" description="Low complexity" evidence="5">
    <location>
        <begin position="265"/>
        <end position="276"/>
    </location>
</feature>
<evidence type="ECO:0000256" key="1">
    <source>
        <dbReference type="ARBA" id="ARBA00004370"/>
    </source>
</evidence>
<evidence type="ECO:0000313" key="8">
    <source>
        <dbReference type="EMBL" id="RKH91873.1"/>
    </source>
</evidence>
<evidence type="ECO:0000256" key="3">
    <source>
        <dbReference type="ARBA" id="ARBA00022989"/>
    </source>
</evidence>
<protein>
    <submittedName>
        <fullName evidence="8">Sterol desaturase family protein</fullName>
    </submittedName>
</protein>
<gene>
    <name evidence="8" type="ORF">D7Y13_38335</name>
</gene>
<keyword evidence="4 6" id="KW-0472">Membrane</keyword>
<comment type="subcellular location">
    <subcellularLocation>
        <location evidence="1">Membrane</location>
    </subcellularLocation>
</comment>
<feature type="transmembrane region" description="Helical" evidence="6">
    <location>
        <begin position="89"/>
        <end position="107"/>
    </location>
</feature>
<accession>A0ABX9Q562</accession>
<organism evidence="8 9">
    <name type="scientific">Corallococcus praedator</name>
    <dbReference type="NCBI Taxonomy" id="2316724"/>
    <lineage>
        <taxon>Bacteria</taxon>
        <taxon>Pseudomonadati</taxon>
        <taxon>Myxococcota</taxon>
        <taxon>Myxococcia</taxon>
        <taxon>Myxococcales</taxon>
        <taxon>Cystobacterineae</taxon>
        <taxon>Myxococcaceae</taxon>
        <taxon>Corallococcus</taxon>
    </lineage>
</organism>
<dbReference type="Proteomes" id="UP000278907">
    <property type="component" value="Unassembled WGS sequence"/>
</dbReference>
<proteinExistence type="predicted"/>
<reference evidence="8 9" key="1">
    <citation type="submission" date="2018-09" db="EMBL/GenBank/DDBJ databases">
        <authorList>
            <person name="Livingstone P.G."/>
            <person name="Whitworth D.E."/>
        </authorList>
    </citation>
    <scope>NUCLEOTIDE SEQUENCE [LARGE SCALE GENOMIC DNA]</scope>
    <source>
        <strain evidence="8 9">CA031B</strain>
    </source>
</reference>
<dbReference type="PANTHER" id="PTHR11863">
    <property type="entry name" value="STEROL DESATURASE"/>
    <property type="match status" value="1"/>
</dbReference>
<dbReference type="InterPro" id="IPR050307">
    <property type="entry name" value="Sterol_Desaturase_Related"/>
</dbReference>
<keyword evidence="9" id="KW-1185">Reference proteome</keyword>
<evidence type="ECO:0000313" key="9">
    <source>
        <dbReference type="Proteomes" id="UP000278907"/>
    </source>
</evidence>
<feature type="domain" description="Fatty acid hydroxylase" evidence="7">
    <location>
        <begin position="96"/>
        <end position="232"/>
    </location>
</feature>